<dbReference type="EMBL" id="AMYJ01000103">
    <property type="protein sequence ID" value="KIU71170.1"/>
    <property type="molecule type" value="Genomic_DNA"/>
</dbReference>
<dbReference type="AlphaFoldDB" id="A0A9X0F348"/>
<name>A0A9X0F348_BACTU</name>
<protein>
    <submittedName>
        <fullName evidence="1">Uncharacterized protein</fullName>
    </submittedName>
</protein>
<evidence type="ECO:0000313" key="2">
    <source>
        <dbReference type="Proteomes" id="UP000032407"/>
    </source>
</evidence>
<comment type="caution">
    <text evidence="1">The sequence shown here is derived from an EMBL/GenBank/DDBJ whole genome shotgun (WGS) entry which is preliminary data.</text>
</comment>
<organism evidence="1 2">
    <name type="scientific">Bacillus thuringiensis Sbt003</name>
    <dbReference type="NCBI Taxonomy" id="1235825"/>
    <lineage>
        <taxon>Bacteria</taxon>
        <taxon>Bacillati</taxon>
        <taxon>Bacillota</taxon>
        <taxon>Bacilli</taxon>
        <taxon>Bacillales</taxon>
        <taxon>Bacillaceae</taxon>
        <taxon>Bacillus</taxon>
        <taxon>Bacillus cereus group</taxon>
    </lineage>
</organism>
<dbReference type="Proteomes" id="UP000032407">
    <property type="component" value="Unassembled WGS sequence"/>
</dbReference>
<gene>
    <name evidence="1" type="ORF">C797_30318</name>
</gene>
<accession>A0A9X0F348</accession>
<sequence>MWADLLQKSQKKFHFTPYQRLVGDKPLKKGKPAVGTRLVQLIFCKKITKEVSLYYSLSKNGSQIGVWRGIIFVKSR</sequence>
<reference evidence="1 2" key="1">
    <citation type="journal article" date="2015" name="Sci. Rep.">
        <title>The expression and crystallization of Cry65Aa require two C-termini, revealing a novel evolutionary strategy of Bacillus thuringiensis Cry proteins.</title>
        <authorList>
            <person name="Peng D.H."/>
            <person name="Pang C.Y."/>
            <person name="Wu H."/>
            <person name="Huang Q."/>
            <person name="Zheng J.S."/>
            <person name="Sun M."/>
        </authorList>
    </citation>
    <scope>NUCLEOTIDE SEQUENCE [LARGE SCALE GENOMIC DNA]</scope>
    <source>
        <strain evidence="1 2">Sbt003</strain>
    </source>
</reference>
<proteinExistence type="predicted"/>
<evidence type="ECO:0000313" key="1">
    <source>
        <dbReference type="EMBL" id="KIU71170.1"/>
    </source>
</evidence>